<evidence type="ECO:0000256" key="2">
    <source>
        <dbReference type="SAM" id="MobiDB-lite"/>
    </source>
</evidence>
<dbReference type="Gene3D" id="3.10.290.10">
    <property type="entry name" value="RNA-binding S4 domain"/>
    <property type="match status" value="1"/>
</dbReference>
<keyword evidence="1" id="KW-0694">RNA-binding</keyword>
<accession>A0A1Y5RZ01</accession>
<keyword evidence="5" id="KW-1185">Reference proteome</keyword>
<dbReference type="PROSITE" id="PS50889">
    <property type="entry name" value="S4"/>
    <property type="match status" value="1"/>
</dbReference>
<dbReference type="RefSeq" id="WP_085877801.1">
    <property type="nucleotide sequence ID" value="NZ_FWFZ01000003.1"/>
</dbReference>
<feature type="domain" description="RNA-binding S4" evidence="3">
    <location>
        <begin position="13"/>
        <end position="79"/>
    </location>
</feature>
<keyword evidence="4" id="KW-0346">Stress response</keyword>
<evidence type="ECO:0000313" key="5">
    <source>
        <dbReference type="Proteomes" id="UP000193900"/>
    </source>
</evidence>
<feature type="region of interest" description="Disordered" evidence="2">
    <location>
        <begin position="85"/>
        <end position="132"/>
    </location>
</feature>
<name>A0A1Y5RZ01_9RHOB</name>
<evidence type="ECO:0000256" key="1">
    <source>
        <dbReference type="PROSITE-ProRule" id="PRU00182"/>
    </source>
</evidence>
<protein>
    <submittedName>
        <fullName evidence="4">Heat shock protein 15</fullName>
    </submittedName>
</protein>
<evidence type="ECO:0000259" key="3">
    <source>
        <dbReference type="SMART" id="SM00363"/>
    </source>
</evidence>
<feature type="compositionally biased region" description="Basic and acidic residues" evidence="2">
    <location>
        <begin position="106"/>
        <end position="132"/>
    </location>
</feature>
<dbReference type="InterPro" id="IPR036986">
    <property type="entry name" value="S4_RNA-bd_sf"/>
</dbReference>
<organism evidence="4 5">
    <name type="scientific">Roseisalinus antarcticus</name>
    <dbReference type="NCBI Taxonomy" id="254357"/>
    <lineage>
        <taxon>Bacteria</taxon>
        <taxon>Pseudomonadati</taxon>
        <taxon>Pseudomonadota</taxon>
        <taxon>Alphaproteobacteria</taxon>
        <taxon>Rhodobacterales</taxon>
        <taxon>Roseobacteraceae</taxon>
        <taxon>Roseisalinus</taxon>
    </lineage>
</organism>
<dbReference type="OrthoDB" id="9797176at2"/>
<sequence>MADRPEAERPETVRLDKWLWHARFFKTRSLAADLVNAGRVRVDGAPVSKPSRSVRAGHVLTFPQGKQIRVVRILAASVRRGPAPEAQELYEDLTPEAPSAPSGPRYDGKGRPSAKDRRDMAKHLPGNRSEDG</sequence>
<dbReference type="InterPro" id="IPR002942">
    <property type="entry name" value="S4_RNA-bd"/>
</dbReference>
<proteinExistence type="predicted"/>
<dbReference type="GO" id="GO:0003723">
    <property type="term" value="F:RNA binding"/>
    <property type="evidence" value="ECO:0007669"/>
    <property type="project" value="UniProtKB-KW"/>
</dbReference>
<evidence type="ECO:0000313" key="4">
    <source>
        <dbReference type="EMBL" id="SLN27412.1"/>
    </source>
</evidence>
<gene>
    <name evidence="4" type="primary">hslR</name>
    <name evidence="4" type="ORF">ROA7023_00883</name>
</gene>
<dbReference type="Pfam" id="PF01479">
    <property type="entry name" value="S4"/>
    <property type="match status" value="1"/>
</dbReference>
<dbReference type="SUPFAM" id="SSF55174">
    <property type="entry name" value="Alpha-L RNA-binding motif"/>
    <property type="match status" value="1"/>
</dbReference>
<dbReference type="EMBL" id="FWFZ01000003">
    <property type="protein sequence ID" value="SLN27412.1"/>
    <property type="molecule type" value="Genomic_DNA"/>
</dbReference>
<dbReference type="Proteomes" id="UP000193900">
    <property type="component" value="Unassembled WGS sequence"/>
</dbReference>
<dbReference type="SMART" id="SM00363">
    <property type="entry name" value="S4"/>
    <property type="match status" value="1"/>
</dbReference>
<dbReference type="CDD" id="cd00165">
    <property type="entry name" value="S4"/>
    <property type="match status" value="1"/>
</dbReference>
<reference evidence="4 5" key="1">
    <citation type="submission" date="2017-03" db="EMBL/GenBank/DDBJ databases">
        <authorList>
            <person name="Afonso C.L."/>
            <person name="Miller P.J."/>
            <person name="Scott M.A."/>
            <person name="Spackman E."/>
            <person name="Goraichik I."/>
            <person name="Dimitrov K.M."/>
            <person name="Suarez D.L."/>
            <person name="Swayne D.E."/>
        </authorList>
    </citation>
    <scope>NUCLEOTIDE SEQUENCE [LARGE SCALE GENOMIC DNA]</scope>
    <source>
        <strain evidence="4 5">CECT 7023</strain>
    </source>
</reference>
<dbReference type="AlphaFoldDB" id="A0A1Y5RZ01"/>